<evidence type="ECO:0000313" key="2">
    <source>
        <dbReference type="Proteomes" id="UP000309174"/>
    </source>
</evidence>
<name>A0A5C4J1Z9_9ACTN</name>
<keyword evidence="2" id="KW-1185">Reference proteome</keyword>
<sequence length="191" mass="20007">MPRLILLGIGTAGPDGPSEGAARPPLHAPAGLLVEYGHARVGLDGGPGSEPPESSQAWLVRDEHGPYQAVLGRIARQCGMPAPVLAAFRHGSLRIEPLPVAHPGRAMHGYRITAGHRTCVWAPEFAEPPGWARDADLMFAGIPPGGPPEEAVGALRRLGVARLVLVRPPPAGRGEPPPSAEWGVEGALYRI</sequence>
<protein>
    <submittedName>
        <fullName evidence="1">Uncharacterized protein</fullName>
    </submittedName>
</protein>
<dbReference type="RefSeq" id="WP_138649312.1">
    <property type="nucleotide sequence ID" value="NZ_VCKW01000263.1"/>
</dbReference>
<dbReference type="EMBL" id="VCKW01000263">
    <property type="protein sequence ID" value="TMQ90758.1"/>
    <property type="molecule type" value="Genomic_DNA"/>
</dbReference>
<dbReference type="AlphaFoldDB" id="A0A5C4J1Z9"/>
<gene>
    <name evidence="1" type="ORF">ETD83_34000</name>
</gene>
<evidence type="ECO:0000313" key="1">
    <source>
        <dbReference type="EMBL" id="TMQ90758.1"/>
    </source>
</evidence>
<proteinExistence type="predicted"/>
<comment type="caution">
    <text evidence="1">The sequence shown here is derived from an EMBL/GenBank/DDBJ whole genome shotgun (WGS) entry which is preliminary data.</text>
</comment>
<dbReference type="OrthoDB" id="3474494at2"/>
<reference evidence="1 2" key="1">
    <citation type="submission" date="2019-05" db="EMBL/GenBank/DDBJ databases">
        <title>Draft genome sequence of Actinomadura sp. 14C53.</title>
        <authorList>
            <person name="Saricaoglu S."/>
            <person name="Isik K."/>
        </authorList>
    </citation>
    <scope>NUCLEOTIDE SEQUENCE [LARGE SCALE GENOMIC DNA]</scope>
    <source>
        <strain evidence="1 2">14C53</strain>
    </source>
</reference>
<organism evidence="1 2">
    <name type="scientific">Actinomadura soli</name>
    <dbReference type="NCBI Taxonomy" id="2508997"/>
    <lineage>
        <taxon>Bacteria</taxon>
        <taxon>Bacillati</taxon>
        <taxon>Actinomycetota</taxon>
        <taxon>Actinomycetes</taxon>
        <taxon>Streptosporangiales</taxon>
        <taxon>Thermomonosporaceae</taxon>
        <taxon>Actinomadura</taxon>
    </lineage>
</organism>
<accession>A0A5C4J1Z9</accession>
<dbReference type="Proteomes" id="UP000309174">
    <property type="component" value="Unassembled WGS sequence"/>
</dbReference>